<evidence type="ECO:0000256" key="1">
    <source>
        <dbReference type="ARBA" id="ARBA00023157"/>
    </source>
</evidence>
<keyword evidence="3" id="KW-0812">Transmembrane</keyword>
<dbReference type="InterPro" id="IPR009003">
    <property type="entry name" value="Peptidase_S1_PA"/>
</dbReference>
<evidence type="ECO:0000259" key="4">
    <source>
        <dbReference type="PROSITE" id="PS50240"/>
    </source>
</evidence>
<proteinExistence type="inferred from homology"/>
<protein>
    <submittedName>
        <fullName evidence="6">Peptidase S1 domain-containing protein</fullName>
    </submittedName>
</protein>
<evidence type="ECO:0000313" key="5">
    <source>
        <dbReference type="Proteomes" id="UP000095281"/>
    </source>
</evidence>
<dbReference type="Gene3D" id="2.40.10.10">
    <property type="entry name" value="Trypsin-like serine proteases"/>
    <property type="match status" value="2"/>
</dbReference>
<dbReference type="Proteomes" id="UP000095281">
    <property type="component" value="Unplaced"/>
</dbReference>
<feature type="domain" description="Peptidase S1" evidence="4">
    <location>
        <begin position="28"/>
        <end position="307"/>
    </location>
</feature>
<dbReference type="PROSITE" id="PS50240">
    <property type="entry name" value="TRYPSIN_DOM"/>
    <property type="match status" value="1"/>
</dbReference>
<dbReference type="WBParaSite" id="MhA1_Contig298.frz3.gene4">
    <property type="protein sequence ID" value="MhA1_Contig298.frz3.gene4"/>
    <property type="gene ID" value="MhA1_Contig298.frz3.gene4"/>
</dbReference>
<dbReference type="GO" id="GO:0006508">
    <property type="term" value="P:proteolysis"/>
    <property type="evidence" value="ECO:0007669"/>
    <property type="project" value="InterPro"/>
</dbReference>
<organism evidence="5 6">
    <name type="scientific">Meloidogyne hapla</name>
    <name type="common">Root-knot nematode worm</name>
    <dbReference type="NCBI Taxonomy" id="6305"/>
    <lineage>
        <taxon>Eukaryota</taxon>
        <taxon>Metazoa</taxon>
        <taxon>Ecdysozoa</taxon>
        <taxon>Nematoda</taxon>
        <taxon>Chromadorea</taxon>
        <taxon>Rhabditida</taxon>
        <taxon>Tylenchina</taxon>
        <taxon>Tylenchomorpha</taxon>
        <taxon>Tylenchoidea</taxon>
        <taxon>Meloidogynidae</taxon>
        <taxon>Meloidogyninae</taxon>
        <taxon>Meloidogyne</taxon>
    </lineage>
</organism>
<evidence type="ECO:0000256" key="3">
    <source>
        <dbReference type="SAM" id="Phobius"/>
    </source>
</evidence>
<dbReference type="PROSITE" id="PS00134">
    <property type="entry name" value="TRYPSIN_HIS"/>
    <property type="match status" value="1"/>
</dbReference>
<accession>A0A1I8BKW4</accession>
<dbReference type="Pfam" id="PF00089">
    <property type="entry name" value="Trypsin"/>
    <property type="match status" value="1"/>
</dbReference>
<evidence type="ECO:0000313" key="6">
    <source>
        <dbReference type="WBParaSite" id="MhA1_Contig298.frz3.gene4"/>
    </source>
</evidence>
<keyword evidence="3" id="KW-1133">Transmembrane helix</keyword>
<sequence length="307" mass="33965">MCFGANASGFFTQLLLIAPCYSGLISSISTGFTYAVNGISPTIISRIIKHGAPSEWRTIWYILFGSNIFCAAFFILFASDKAICTGTLISRRHVITAGHCFHKHGDNYKNYKMDEMGGCKSYSYDAIPEEDVGEYYTVYLGSICNKAENVKGECKSNKEQMRFNIKNAKYSPYFDSQCRIASTCTGRKKKPEELLECFTQAQAQLQLLELPGIWRDHECRSKLGILPNNKYFNRKDVFCTMEKVDGSVCSGDSGGGLIGQFEDASFGGGKRWFLLGVISFGISCIGTHLEVANPLAQASLIFGKISD</sequence>
<dbReference type="AlphaFoldDB" id="A0A1I8BKW4"/>
<dbReference type="GO" id="GO:0004252">
    <property type="term" value="F:serine-type endopeptidase activity"/>
    <property type="evidence" value="ECO:0007669"/>
    <property type="project" value="InterPro"/>
</dbReference>
<keyword evidence="3" id="KW-0472">Membrane</keyword>
<dbReference type="InterPro" id="IPR001254">
    <property type="entry name" value="Trypsin_dom"/>
</dbReference>
<feature type="transmembrane region" description="Helical" evidence="3">
    <location>
        <begin position="58"/>
        <end position="78"/>
    </location>
</feature>
<name>A0A1I8BKW4_MELHA</name>
<dbReference type="InterPro" id="IPR018114">
    <property type="entry name" value="TRYPSIN_HIS"/>
</dbReference>
<dbReference type="InterPro" id="IPR043504">
    <property type="entry name" value="Peptidase_S1_PA_chymotrypsin"/>
</dbReference>
<dbReference type="InterPro" id="IPR001314">
    <property type="entry name" value="Peptidase_S1A"/>
</dbReference>
<reference evidence="6" key="1">
    <citation type="submission" date="2016-11" db="UniProtKB">
        <authorList>
            <consortium name="WormBaseParasite"/>
        </authorList>
    </citation>
    <scope>IDENTIFICATION</scope>
</reference>
<comment type="similarity">
    <text evidence="2">Belongs to the peptidase S1 family. CLIP subfamily.</text>
</comment>
<dbReference type="PANTHER" id="PTHR24256">
    <property type="entry name" value="TRYPTASE-RELATED"/>
    <property type="match status" value="1"/>
</dbReference>
<keyword evidence="5" id="KW-1185">Reference proteome</keyword>
<keyword evidence="1" id="KW-1015">Disulfide bond</keyword>
<feature type="transmembrane region" description="Helical" evidence="3">
    <location>
        <begin position="14"/>
        <end position="37"/>
    </location>
</feature>
<dbReference type="PRINTS" id="PR00722">
    <property type="entry name" value="CHYMOTRYPSIN"/>
</dbReference>
<dbReference type="SMART" id="SM00020">
    <property type="entry name" value="Tryp_SPc"/>
    <property type="match status" value="1"/>
</dbReference>
<dbReference type="SUPFAM" id="SSF50494">
    <property type="entry name" value="Trypsin-like serine proteases"/>
    <property type="match status" value="1"/>
</dbReference>
<evidence type="ECO:0000256" key="2">
    <source>
        <dbReference type="ARBA" id="ARBA00024195"/>
    </source>
</evidence>
<dbReference type="InterPro" id="IPR051487">
    <property type="entry name" value="Ser/Thr_Proteases_Immune/Dev"/>
</dbReference>